<dbReference type="InterPro" id="IPR019931">
    <property type="entry name" value="LPXTG_anchor"/>
</dbReference>
<feature type="chain" id="PRO_5020180658" description="SGNH hydrolase-type esterase domain-containing protein" evidence="8">
    <location>
        <begin position="28"/>
        <end position="543"/>
    </location>
</feature>
<feature type="domain" description="SGNH hydrolase-type esterase" evidence="10">
    <location>
        <begin position="37"/>
        <end position="240"/>
    </location>
</feature>
<keyword evidence="7" id="KW-0812">Transmembrane</keyword>
<comment type="caution">
    <text evidence="11">The sequence shown here is derived from an EMBL/GenBank/DDBJ whole genome shotgun (WGS) entry which is preliminary data.</text>
</comment>
<dbReference type="Gene3D" id="3.40.50.1110">
    <property type="entry name" value="SGNH hydrolase"/>
    <property type="match status" value="1"/>
</dbReference>
<keyword evidence="7" id="KW-1133">Transmembrane helix</keyword>
<comment type="subcellular location">
    <subcellularLocation>
        <location evidence="1">Secreted</location>
        <location evidence="1">Cell wall</location>
        <topology evidence="1">Peptidoglycan-anchor</topology>
    </subcellularLocation>
</comment>
<evidence type="ECO:0000256" key="1">
    <source>
        <dbReference type="ARBA" id="ARBA00004168"/>
    </source>
</evidence>
<keyword evidence="3" id="KW-0964">Secreted</keyword>
<keyword evidence="7" id="KW-0472">Membrane</keyword>
<feature type="compositionally biased region" description="Low complexity" evidence="6">
    <location>
        <begin position="437"/>
        <end position="478"/>
    </location>
</feature>
<dbReference type="InterPro" id="IPR051532">
    <property type="entry name" value="Ester_Hydrolysis_Enzymes"/>
</dbReference>
<gene>
    <name evidence="11" type="ORF">E2K98_17535</name>
</gene>
<dbReference type="InterPro" id="IPR013830">
    <property type="entry name" value="SGNH_hydro"/>
</dbReference>
<evidence type="ECO:0000259" key="9">
    <source>
        <dbReference type="Pfam" id="PF00746"/>
    </source>
</evidence>
<dbReference type="PANTHER" id="PTHR30383">
    <property type="entry name" value="THIOESTERASE 1/PROTEASE 1/LYSOPHOSPHOLIPASE L1"/>
    <property type="match status" value="1"/>
</dbReference>
<sequence>MLNFKKLSILVVLILALNTFLSSFVFAENNDKKSIVALGDSITYGWNLQDRSQAFPYLIGTNEYTVSKNISAPGWKTTDLLAALSTAENMDAIKKADLITLDIGNNDLLSLPEVKVILDQLKANPPVLPTQDQINAATAALLNAISKLPANLGAVITTVENVNPDAQIILYNLYNPFGTSAGPLHDLGEKVIPAVNSQVINPLAQTFGAHIANAYSAFNGRQAELILPGDIHPNTTGHQVLAGLANDILKTFTPQDFDITLTPSTTKPAEKVTISVSSTAKEVIAMKWLKGEKTVADFTNQGENITDNKFDITENNKYTVYVKDGTGLEKVKVIDINNIKQAPAPDFTLDLAASPTEETDGPVTIKVSTNAEEVLQMKWLAGKKTIDDFANDGTDITDNQFDVTENGKYTVYVLDGKGVQKVKVIEINNIKSKTDDPGNGNPGDDGTTNPGDNPGDTGNDNPTDNPGDTGNDTTTENPGDGGSDHPASDSADKGSKSPAFATDNSLPDTATSMYNYAALGLALLLAGLVAMRVQQVRRKRENI</sequence>
<proteinExistence type="predicted"/>
<dbReference type="AlphaFoldDB" id="A0A4R5VNP8"/>
<organism evidence="11 12">
    <name type="scientific">Bacillus salipaludis</name>
    <dbReference type="NCBI Taxonomy" id="2547811"/>
    <lineage>
        <taxon>Bacteria</taxon>
        <taxon>Bacillati</taxon>
        <taxon>Bacillota</taxon>
        <taxon>Bacilli</taxon>
        <taxon>Bacillales</taxon>
        <taxon>Bacillaceae</taxon>
        <taxon>Bacillus</taxon>
    </lineage>
</organism>
<dbReference type="Pfam" id="PF00746">
    <property type="entry name" value="Gram_pos_anchor"/>
    <property type="match status" value="1"/>
</dbReference>
<dbReference type="SUPFAM" id="SSF52266">
    <property type="entry name" value="SGNH hydrolase"/>
    <property type="match status" value="1"/>
</dbReference>
<evidence type="ECO:0000256" key="7">
    <source>
        <dbReference type="SAM" id="Phobius"/>
    </source>
</evidence>
<dbReference type="Pfam" id="PF13472">
    <property type="entry name" value="Lipase_GDSL_2"/>
    <property type="match status" value="1"/>
</dbReference>
<dbReference type="Proteomes" id="UP000295132">
    <property type="component" value="Unassembled WGS sequence"/>
</dbReference>
<dbReference type="PANTHER" id="PTHR30383:SF5">
    <property type="entry name" value="SGNH HYDROLASE-TYPE ESTERASE DOMAIN-CONTAINING PROTEIN"/>
    <property type="match status" value="1"/>
</dbReference>
<dbReference type="EMBL" id="SMYO01000008">
    <property type="protein sequence ID" value="TDK59730.1"/>
    <property type="molecule type" value="Genomic_DNA"/>
</dbReference>
<evidence type="ECO:0000256" key="4">
    <source>
        <dbReference type="ARBA" id="ARBA00022729"/>
    </source>
</evidence>
<evidence type="ECO:0000313" key="12">
    <source>
        <dbReference type="Proteomes" id="UP000295132"/>
    </source>
</evidence>
<feature type="domain" description="Gram-positive cocci surface proteins LPxTG" evidence="9">
    <location>
        <begin position="504"/>
        <end position="540"/>
    </location>
</feature>
<reference evidence="11 12" key="1">
    <citation type="submission" date="2019-03" db="EMBL/GenBank/DDBJ databases">
        <title>Bacillus niacini sp. nov. a Nicotinate-Metabolizing Mesophile Isolated from Soil.</title>
        <authorList>
            <person name="Zhang G."/>
        </authorList>
    </citation>
    <scope>NUCLEOTIDE SEQUENCE [LARGE SCALE GENOMIC DNA]</scope>
    <source>
        <strain evidence="11 12">WN066</strain>
    </source>
</reference>
<name>A0A4R5VNP8_9BACI</name>
<evidence type="ECO:0000256" key="5">
    <source>
        <dbReference type="ARBA" id="ARBA00023088"/>
    </source>
</evidence>
<dbReference type="InterPro" id="IPR036514">
    <property type="entry name" value="SGNH_hydro_sf"/>
</dbReference>
<dbReference type="GO" id="GO:0004622">
    <property type="term" value="F:phosphatidylcholine lysophospholipase activity"/>
    <property type="evidence" value="ECO:0007669"/>
    <property type="project" value="TreeGrafter"/>
</dbReference>
<keyword evidence="5" id="KW-0572">Peptidoglycan-anchor</keyword>
<evidence type="ECO:0000256" key="6">
    <source>
        <dbReference type="SAM" id="MobiDB-lite"/>
    </source>
</evidence>
<keyword evidence="2" id="KW-0134">Cell wall</keyword>
<evidence type="ECO:0000313" key="11">
    <source>
        <dbReference type="EMBL" id="TDK59730.1"/>
    </source>
</evidence>
<evidence type="ECO:0008006" key="13">
    <source>
        <dbReference type="Google" id="ProtNLM"/>
    </source>
</evidence>
<evidence type="ECO:0000256" key="2">
    <source>
        <dbReference type="ARBA" id="ARBA00022512"/>
    </source>
</evidence>
<feature type="region of interest" description="Disordered" evidence="6">
    <location>
        <begin position="431"/>
        <end position="504"/>
    </location>
</feature>
<feature type="transmembrane region" description="Helical" evidence="7">
    <location>
        <begin position="513"/>
        <end position="533"/>
    </location>
</feature>
<feature type="signal peptide" evidence="8">
    <location>
        <begin position="1"/>
        <end position="27"/>
    </location>
</feature>
<protein>
    <recommendedName>
        <fullName evidence="13">SGNH hydrolase-type esterase domain-containing protein</fullName>
    </recommendedName>
</protein>
<accession>A0A4R5VNP8</accession>
<evidence type="ECO:0000256" key="8">
    <source>
        <dbReference type="SAM" id="SignalP"/>
    </source>
</evidence>
<feature type="compositionally biased region" description="Basic and acidic residues" evidence="6">
    <location>
        <begin position="482"/>
        <end position="495"/>
    </location>
</feature>
<evidence type="ECO:0000259" key="10">
    <source>
        <dbReference type="Pfam" id="PF13472"/>
    </source>
</evidence>
<evidence type="ECO:0000256" key="3">
    <source>
        <dbReference type="ARBA" id="ARBA00022525"/>
    </source>
</evidence>
<keyword evidence="4 8" id="KW-0732">Signal</keyword>